<evidence type="ECO:0000313" key="5">
    <source>
        <dbReference type="Proteomes" id="UP000551823"/>
    </source>
</evidence>
<dbReference type="Gene3D" id="2.60.40.10">
    <property type="entry name" value="Immunoglobulins"/>
    <property type="match status" value="1"/>
</dbReference>
<dbReference type="EMBL" id="VZZU01000284">
    <property type="protein sequence ID" value="NXW42325.1"/>
    <property type="molecule type" value="Genomic_DNA"/>
</dbReference>
<keyword evidence="2" id="KW-1133">Transmembrane helix</keyword>
<feature type="non-terminal residue" evidence="4">
    <location>
        <position position="1"/>
    </location>
</feature>
<dbReference type="InterPro" id="IPR048806">
    <property type="entry name" value="ZPBP1/2_N"/>
</dbReference>
<keyword evidence="2" id="KW-0472">Membrane</keyword>
<proteinExistence type="predicted"/>
<dbReference type="InterPro" id="IPR036179">
    <property type="entry name" value="Ig-like_dom_sf"/>
</dbReference>
<feature type="domain" description="Ig-like" evidence="3">
    <location>
        <begin position="40"/>
        <end position="136"/>
    </location>
</feature>
<evidence type="ECO:0000256" key="1">
    <source>
        <dbReference type="SAM" id="MobiDB-lite"/>
    </source>
</evidence>
<gene>
    <name evidence="4" type="primary">Zpbp2_1</name>
    <name evidence="4" type="ORF">NYCLEU_R04686</name>
</gene>
<dbReference type="GO" id="GO:0005576">
    <property type="term" value="C:extracellular region"/>
    <property type="evidence" value="ECO:0007669"/>
    <property type="project" value="InterPro"/>
</dbReference>
<dbReference type="InterPro" id="IPR013783">
    <property type="entry name" value="Ig-like_fold"/>
</dbReference>
<dbReference type="PROSITE" id="PS50835">
    <property type="entry name" value="IG_LIKE"/>
    <property type="match status" value="1"/>
</dbReference>
<accession>A0A7L4BXD1</accession>
<dbReference type="InterPro" id="IPR007110">
    <property type="entry name" value="Ig-like_dom"/>
</dbReference>
<dbReference type="InterPro" id="IPR011641">
    <property type="entry name" value="Tyr-kin_ephrin_A/B_rcpt-like"/>
</dbReference>
<reference evidence="4 5" key="1">
    <citation type="submission" date="2019-09" db="EMBL/GenBank/DDBJ databases">
        <title>Bird 10,000 Genomes (B10K) Project - Family phase.</title>
        <authorList>
            <person name="Zhang G."/>
        </authorList>
    </citation>
    <scope>NUCLEOTIDE SEQUENCE [LARGE SCALE GENOMIC DNA]</scope>
    <source>
        <strain evidence="4">B10K-DU-005-01</strain>
    </source>
</reference>
<dbReference type="GO" id="GO:0001669">
    <property type="term" value="C:acrosomal vesicle"/>
    <property type="evidence" value="ECO:0007669"/>
    <property type="project" value="TreeGrafter"/>
</dbReference>
<dbReference type="SUPFAM" id="SSF57184">
    <property type="entry name" value="Growth factor receptor domain"/>
    <property type="match status" value="1"/>
</dbReference>
<dbReference type="Pfam" id="PF07354">
    <property type="entry name" value="Sp38"/>
    <property type="match status" value="1"/>
</dbReference>
<dbReference type="GO" id="GO:0002199">
    <property type="term" value="C:zona pellucida receptor complex"/>
    <property type="evidence" value="ECO:0007669"/>
    <property type="project" value="TreeGrafter"/>
</dbReference>
<keyword evidence="2" id="KW-0812">Transmembrane</keyword>
<dbReference type="GO" id="GO:0007339">
    <property type="term" value="P:binding of sperm to zona pellucida"/>
    <property type="evidence" value="ECO:0007669"/>
    <property type="project" value="InterPro"/>
</dbReference>
<feature type="transmembrane region" description="Helical" evidence="2">
    <location>
        <begin position="374"/>
        <end position="398"/>
    </location>
</feature>
<dbReference type="SMART" id="SM01411">
    <property type="entry name" value="Ephrin_rec_like"/>
    <property type="match status" value="1"/>
</dbReference>
<evidence type="ECO:0000313" key="4">
    <source>
        <dbReference type="EMBL" id="NXW42325.1"/>
    </source>
</evidence>
<dbReference type="GO" id="GO:0001675">
    <property type="term" value="P:acrosome assembly"/>
    <property type="evidence" value="ECO:0007669"/>
    <property type="project" value="TreeGrafter"/>
</dbReference>
<feature type="non-terminal residue" evidence="4">
    <location>
        <position position="492"/>
    </location>
</feature>
<feature type="region of interest" description="Disordered" evidence="1">
    <location>
        <begin position="432"/>
        <end position="475"/>
    </location>
</feature>
<dbReference type="PANTHER" id="PTHR15443">
    <property type="entry name" value="ZONA PELLUCIDA BINDING PROTEIN SP38"/>
    <property type="match status" value="1"/>
</dbReference>
<organism evidence="4 5">
    <name type="scientific">Nyctiprogne leucopyga</name>
    <dbReference type="NCBI Taxonomy" id="382315"/>
    <lineage>
        <taxon>Eukaryota</taxon>
        <taxon>Metazoa</taxon>
        <taxon>Chordata</taxon>
        <taxon>Craniata</taxon>
        <taxon>Vertebrata</taxon>
        <taxon>Euteleostomi</taxon>
        <taxon>Archelosauria</taxon>
        <taxon>Archosauria</taxon>
        <taxon>Dinosauria</taxon>
        <taxon>Saurischia</taxon>
        <taxon>Theropoda</taxon>
        <taxon>Coelurosauria</taxon>
        <taxon>Aves</taxon>
        <taxon>Neognathae</taxon>
        <taxon>Neoaves</taxon>
        <taxon>Strisores</taxon>
        <taxon>Caprimulgiformes</taxon>
        <taxon>Caprimulgidae</taxon>
        <taxon>Chordeilinae</taxon>
        <taxon>Nyctiprogne</taxon>
    </lineage>
</organism>
<dbReference type="InterPro" id="IPR010857">
    <property type="entry name" value="Sp38-bd"/>
</dbReference>
<dbReference type="Proteomes" id="UP000551823">
    <property type="component" value="Unassembled WGS sequence"/>
</dbReference>
<evidence type="ECO:0000259" key="3">
    <source>
        <dbReference type="PROSITE" id="PS50835"/>
    </source>
</evidence>
<protein>
    <submittedName>
        <fullName evidence="4">ZPBP2 protein</fullName>
    </submittedName>
</protein>
<dbReference type="PANTHER" id="PTHR15443:SF5">
    <property type="entry name" value="ZONA PELLUCIDA-BINDING PROTEIN 1"/>
    <property type="match status" value="1"/>
</dbReference>
<sequence length="492" mass="54636">TAQRGRMLCTPCIWPDFGGPGLLGTVGILTLVLCSCSGQPASLTWDLPASSSWEHQGDLVFIHMESSLYSLPCSPMEMEVADPTYHWVRDRTDSKLFLVTKEGHLLFQHFQAGDSGKYSCTISYMKHGVPVSQTFHYSVFGYHVLGGLDTVLLFHSKFCEDKWTKSFLWGLQKKLRQLEIKQHCKLQLTATFCFPSLSNPSDESIIQVELEVSLFGPHWDEYCNSQDMEMVTNCYRKTVRHNLGQVQLALTRFFEEHKSFHITGAGIPNINFTNEFVGFLKTEQCNGGYGQTKQLLRCLECCIVCPPGMFSPPKKSQCSPCPVGTYSLIYGVAFCTPCKDGMITRVPGASSVTDCVKNKRTKQAVSITHRIPGLLLIILPALLAINLLFILSSCYWFYKEYRVSSPRASKVTGSNKRMETVISFFRTLWQGPEAGPDAGPASDTTHLDTSHLDTSTSQGGDEQHTHGASSLAVTPNLAPATDETIPVLILEE</sequence>
<keyword evidence="5" id="KW-1185">Reference proteome</keyword>
<dbReference type="SUPFAM" id="SSF48726">
    <property type="entry name" value="Immunoglobulin"/>
    <property type="match status" value="1"/>
</dbReference>
<dbReference type="InterPro" id="IPR009030">
    <property type="entry name" value="Growth_fac_rcpt_cys_sf"/>
</dbReference>
<evidence type="ECO:0000256" key="2">
    <source>
        <dbReference type="SAM" id="Phobius"/>
    </source>
</evidence>
<dbReference type="AlphaFoldDB" id="A0A7L4BXD1"/>
<comment type="caution">
    <text evidence="4">The sequence shown here is derived from an EMBL/GenBank/DDBJ whole genome shotgun (WGS) entry which is preliminary data.</text>
</comment>
<name>A0A7L4BXD1_9AVES</name>
<dbReference type="Pfam" id="PF07699">
    <property type="entry name" value="Ephrin_rec_like"/>
    <property type="match status" value="1"/>
</dbReference>
<dbReference type="Gene3D" id="2.10.50.10">
    <property type="entry name" value="Tumor Necrosis Factor Receptor, subunit A, domain 2"/>
    <property type="match status" value="1"/>
</dbReference>